<reference evidence="2" key="1">
    <citation type="journal article" date="2023" name="Science">
        <title>Genome structures resolve the early diversification of teleost fishes.</title>
        <authorList>
            <person name="Parey E."/>
            <person name="Louis A."/>
            <person name="Montfort J."/>
            <person name="Bouchez O."/>
            <person name="Roques C."/>
            <person name="Iampietro C."/>
            <person name="Lluch J."/>
            <person name="Castinel A."/>
            <person name="Donnadieu C."/>
            <person name="Desvignes T."/>
            <person name="Floi Bucao C."/>
            <person name="Jouanno E."/>
            <person name="Wen M."/>
            <person name="Mejri S."/>
            <person name="Dirks R."/>
            <person name="Jansen H."/>
            <person name="Henkel C."/>
            <person name="Chen W.J."/>
            <person name="Zahm M."/>
            <person name="Cabau C."/>
            <person name="Klopp C."/>
            <person name="Thompson A.W."/>
            <person name="Robinson-Rechavi M."/>
            <person name="Braasch I."/>
            <person name="Lecointre G."/>
            <person name="Bobe J."/>
            <person name="Postlethwait J.H."/>
            <person name="Berthelot C."/>
            <person name="Roest Crollius H."/>
            <person name="Guiguen Y."/>
        </authorList>
    </citation>
    <scope>NUCLEOTIDE SEQUENCE</scope>
    <source>
        <strain evidence="2">WJC10195</strain>
    </source>
</reference>
<dbReference type="EMBL" id="JAINUF010000012">
    <property type="protein sequence ID" value="KAJ8346165.1"/>
    <property type="molecule type" value="Genomic_DNA"/>
</dbReference>
<evidence type="ECO:0000256" key="1">
    <source>
        <dbReference type="SAM" id="MobiDB-lite"/>
    </source>
</evidence>
<name>A0A9Q1ILD8_SYNKA</name>
<evidence type="ECO:0000313" key="2">
    <source>
        <dbReference type="EMBL" id="KAJ8346165.1"/>
    </source>
</evidence>
<comment type="caution">
    <text evidence="2">The sequence shown here is derived from an EMBL/GenBank/DDBJ whole genome shotgun (WGS) entry which is preliminary data.</text>
</comment>
<accession>A0A9Q1ILD8</accession>
<gene>
    <name evidence="2" type="ORF">SKAU_G00303580</name>
</gene>
<sequence>MVLDAGLAAQTKRVNDKSSPEPALGEAAGASNSLAVGGQPQRSWEMGCERIGRVFEDHCTVALDRELGVFDVVHYDWLNFGRGTTLRILDPGVPSSSLPGYWESASAVSAPLGKGWRSLKAWRRPGSPVP</sequence>
<feature type="region of interest" description="Disordered" evidence="1">
    <location>
        <begin position="1"/>
        <end position="40"/>
    </location>
</feature>
<keyword evidence="3" id="KW-1185">Reference proteome</keyword>
<evidence type="ECO:0000313" key="3">
    <source>
        <dbReference type="Proteomes" id="UP001152622"/>
    </source>
</evidence>
<dbReference type="AlphaFoldDB" id="A0A9Q1ILD8"/>
<proteinExistence type="predicted"/>
<protein>
    <submittedName>
        <fullName evidence="2">Uncharacterized protein</fullName>
    </submittedName>
</protein>
<dbReference type="Proteomes" id="UP001152622">
    <property type="component" value="Chromosome 12"/>
</dbReference>
<organism evidence="2 3">
    <name type="scientific">Synaphobranchus kaupii</name>
    <name type="common">Kaup's arrowtooth eel</name>
    <dbReference type="NCBI Taxonomy" id="118154"/>
    <lineage>
        <taxon>Eukaryota</taxon>
        <taxon>Metazoa</taxon>
        <taxon>Chordata</taxon>
        <taxon>Craniata</taxon>
        <taxon>Vertebrata</taxon>
        <taxon>Euteleostomi</taxon>
        <taxon>Actinopterygii</taxon>
        <taxon>Neopterygii</taxon>
        <taxon>Teleostei</taxon>
        <taxon>Anguilliformes</taxon>
        <taxon>Synaphobranchidae</taxon>
        <taxon>Synaphobranchus</taxon>
    </lineage>
</organism>